<reference evidence="2" key="1">
    <citation type="journal article" date="2021" name="Evol. Appl.">
        <title>The genome of the Pyrenean desman and the effects of bottlenecks and inbreeding on the genomic landscape of an endangered species.</title>
        <authorList>
            <person name="Escoda L."/>
            <person name="Castresana J."/>
        </authorList>
    </citation>
    <scope>NUCLEOTIDE SEQUENCE</scope>
    <source>
        <strain evidence="2">IBE-C5619</strain>
    </source>
</reference>
<feature type="compositionally biased region" description="Acidic residues" evidence="1">
    <location>
        <begin position="504"/>
        <end position="513"/>
    </location>
</feature>
<proteinExistence type="predicted"/>
<evidence type="ECO:0000256" key="1">
    <source>
        <dbReference type="SAM" id="MobiDB-lite"/>
    </source>
</evidence>
<keyword evidence="3" id="KW-1185">Reference proteome</keyword>
<dbReference type="Proteomes" id="UP000700334">
    <property type="component" value="Unassembled WGS sequence"/>
</dbReference>
<comment type="caution">
    <text evidence="2">The sequence shown here is derived from an EMBL/GenBank/DDBJ whole genome shotgun (WGS) entry which is preliminary data.</text>
</comment>
<evidence type="ECO:0000313" key="2">
    <source>
        <dbReference type="EMBL" id="KAG8506645.1"/>
    </source>
</evidence>
<feature type="compositionally biased region" description="Basic and acidic residues" evidence="1">
    <location>
        <begin position="244"/>
        <end position="254"/>
    </location>
</feature>
<gene>
    <name evidence="2" type="ORF">J0S82_005041</name>
</gene>
<feature type="non-terminal residue" evidence="2">
    <location>
        <position position="1"/>
    </location>
</feature>
<dbReference type="OrthoDB" id="514777at2759"/>
<feature type="compositionally biased region" description="Low complexity" evidence="1">
    <location>
        <begin position="340"/>
        <end position="351"/>
    </location>
</feature>
<feature type="region of interest" description="Disordered" evidence="1">
    <location>
        <begin position="490"/>
        <end position="526"/>
    </location>
</feature>
<name>A0A8J6DGC4_GALPY</name>
<feature type="compositionally biased region" description="Basic and acidic residues" evidence="1">
    <location>
        <begin position="490"/>
        <end position="503"/>
    </location>
</feature>
<feature type="compositionally biased region" description="Pro residues" evidence="1">
    <location>
        <begin position="195"/>
        <end position="211"/>
    </location>
</feature>
<evidence type="ECO:0000313" key="3">
    <source>
        <dbReference type="Proteomes" id="UP000700334"/>
    </source>
</evidence>
<feature type="non-terminal residue" evidence="2">
    <location>
        <position position="526"/>
    </location>
</feature>
<dbReference type="AlphaFoldDB" id="A0A8J6DGC4"/>
<keyword evidence="2" id="KW-0648">Protein biosynthesis</keyword>
<dbReference type="EMBL" id="JAGFMF010012145">
    <property type="protein sequence ID" value="KAG8506645.1"/>
    <property type="molecule type" value="Genomic_DNA"/>
</dbReference>
<protein>
    <submittedName>
        <fullName evidence="2">Eukaryotic translation initiation factor 4 gamma 3</fullName>
    </submittedName>
</protein>
<organism evidence="2 3">
    <name type="scientific">Galemys pyrenaicus</name>
    <name type="common">Iberian desman</name>
    <name type="synonym">Pyrenean desman</name>
    <dbReference type="NCBI Taxonomy" id="202257"/>
    <lineage>
        <taxon>Eukaryota</taxon>
        <taxon>Metazoa</taxon>
        <taxon>Chordata</taxon>
        <taxon>Craniata</taxon>
        <taxon>Vertebrata</taxon>
        <taxon>Euteleostomi</taxon>
        <taxon>Mammalia</taxon>
        <taxon>Eutheria</taxon>
        <taxon>Laurasiatheria</taxon>
        <taxon>Eulipotyphla</taxon>
        <taxon>Talpidae</taxon>
        <taxon>Galemys</taxon>
    </lineage>
</organism>
<feature type="region of interest" description="Disordered" evidence="1">
    <location>
        <begin position="156"/>
        <end position="302"/>
    </location>
</feature>
<sequence>PSRTVPIQCTDNWKRRKVLEQTPVYRSLAGRGWIKYCIFFQRPQIQPPRATIPNSSPSIRPGAQTPTAVYQTNQHIMMVNHLPMPYPVPQGPQYCIPQYRHSGPPYVGPPQQYPVQPPGPGPFYPGPGPGDFPNAYGTPFYPSQPVYQSAPIIVPTQQQPPPAKREKKTIRIRDPNQGGKDITEEIMSGGGSRNPTPPIGRPTSTPTPPQQLPSQVPEHSPVVCGTVESAHLAASTPVTAASDQKQEEKPKPDPVLKSPSPALRLVLSGEKKEQAGQASETAAVESVPELPLPSSPASVSPVARNTIASPISAVLSSQPIFTTSIDDRCELSSSKEDTVPTPSSTSCTESSDPSRTDENDDDICKTPCSVAPNDTPLISSTNLINEMNGVTEKLPVMESIVEIVKQEVLPLTLELEILENPPEVMKVECVSAPIAPSTVSSFSPSSPTPPVSPPSTPVTVPIAATNVSSAGAHTTVQRVLEEDESIRTCLSEDTKEIQSKTEVEADGQTEEIVDSQNLSSRKCPLP</sequence>
<dbReference type="GO" id="GO:0003743">
    <property type="term" value="F:translation initiation factor activity"/>
    <property type="evidence" value="ECO:0007669"/>
    <property type="project" value="UniProtKB-KW"/>
</dbReference>
<keyword evidence="2" id="KW-0396">Initiation factor</keyword>
<accession>A0A8J6DGC4</accession>
<feature type="region of interest" description="Disordered" evidence="1">
    <location>
        <begin position="331"/>
        <end position="363"/>
    </location>
</feature>